<name>A0A2S7XZ64_BEABA</name>
<evidence type="ECO:0000256" key="6">
    <source>
        <dbReference type="ARBA" id="ARBA00022840"/>
    </source>
</evidence>
<proteinExistence type="inferred from homology"/>
<protein>
    <recommendedName>
        <fullName evidence="2">guanylate kinase</fullName>
        <ecNumber evidence="2">2.7.4.8</ecNumber>
    </recommendedName>
</protein>
<dbReference type="InterPro" id="IPR027417">
    <property type="entry name" value="P-loop_NTPase"/>
</dbReference>
<dbReference type="AlphaFoldDB" id="A0A2S7XZ64"/>
<organism evidence="8 9">
    <name type="scientific">Beauveria bassiana</name>
    <name type="common">White muscardine disease fungus</name>
    <name type="synonym">Tritirachium shiotae</name>
    <dbReference type="NCBI Taxonomy" id="176275"/>
    <lineage>
        <taxon>Eukaryota</taxon>
        <taxon>Fungi</taxon>
        <taxon>Dikarya</taxon>
        <taxon>Ascomycota</taxon>
        <taxon>Pezizomycotina</taxon>
        <taxon>Sordariomycetes</taxon>
        <taxon>Hypocreomycetidae</taxon>
        <taxon>Hypocreales</taxon>
        <taxon>Cordycipitaceae</taxon>
        <taxon>Beauveria</taxon>
    </lineage>
</organism>
<keyword evidence="4" id="KW-0547">Nucleotide-binding</keyword>
<dbReference type="Gene3D" id="3.40.50.300">
    <property type="entry name" value="P-loop containing nucleotide triphosphate hydrolases"/>
    <property type="match status" value="1"/>
</dbReference>
<comment type="caution">
    <text evidence="8">The sequence shown here is derived from an EMBL/GenBank/DDBJ whole genome shotgun (WGS) entry which is preliminary data.</text>
</comment>
<reference evidence="8 9" key="1">
    <citation type="submission" date="2016-07" db="EMBL/GenBank/DDBJ databases">
        <title>Comparative genomics of the entomopathogenic fungus Beauveria bassiana.</title>
        <authorList>
            <person name="Valero Jimenez C.A."/>
            <person name="Zwaan B.J."/>
            <person name="Van Kan J.A."/>
            <person name="Takken W."/>
            <person name="Debets A.J."/>
            <person name="Schoustra S.E."/>
            <person name="Koenraadt C.J."/>
        </authorList>
    </citation>
    <scope>NUCLEOTIDE SEQUENCE [LARGE SCALE GENOMIC DNA]</scope>
    <source>
        <strain evidence="8 9">ARSEF 8028</strain>
    </source>
</reference>
<dbReference type="EMBL" id="JRHA01000001">
    <property type="protein sequence ID" value="PQK09180.1"/>
    <property type="molecule type" value="Genomic_DNA"/>
</dbReference>
<dbReference type="GO" id="GO:0005829">
    <property type="term" value="C:cytosol"/>
    <property type="evidence" value="ECO:0007669"/>
    <property type="project" value="TreeGrafter"/>
</dbReference>
<evidence type="ECO:0000313" key="9">
    <source>
        <dbReference type="Proteomes" id="UP000237441"/>
    </source>
</evidence>
<dbReference type="PROSITE" id="PS50052">
    <property type="entry name" value="GUANYLATE_KINASE_2"/>
    <property type="match status" value="1"/>
</dbReference>
<dbReference type="GO" id="GO:0004385">
    <property type="term" value="F:GMP kinase activity"/>
    <property type="evidence" value="ECO:0007669"/>
    <property type="project" value="UniProtKB-EC"/>
</dbReference>
<evidence type="ECO:0000256" key="2">
    <source>
        <dbReference type="ARBA" id="ARBA00012961"/>
    </source>
</evidence>
<feature type="domain" description="Guanylate kinase-like" evidence="7">
    <location>
        <begin position="6"/>
        <end position="190"/>
    </location>
</feature>
<accession>A0A2S7XZ64</accession>
<dbReference type="OrthoDB" id="6334211at2759"/>
<evidence type="ECO:0000259" key="7">
    <source>
        <dbReference type="PROSITE" id="PS50052"/>
    </source>
</evidence>
<dbReference type="Proteomes" id="UP000237441">
    <property type="component" value="Unassembled WGS sequence"/>
</dbReference>
<keyword evidence="5" id="KW-0418">Kinase</keyword>
<dbReference type="EC" id="2.7.4.8" evidence="2"/>
<keyword evidence="3" id="KW-0808">Transferase</keyword>
<dbReference type="NCBIfam" id="TIGR03263">
    <property type="entry name" value="guanyl_kin"/>
    <property type="match status" value="1"/>
</dbReference>
<evidence type="ECO:0000313" key="8">
    <source>
        <dbReference type="EMBL" id="PQK09180.1"/>
    </source>
</evidence>
<dbReference type="GO" id="GO:0005524">
    <property type="term" value="F:ATP binding"/>
    <property type="evidence" value="ECO:0007669"/>
    <property type="project" value="UniProtKB-KW"/>
</dbReference>
<dbReference type="CDD" id="cd00071">
    <property type="entry name" value="GMPK"/>
    <property type="match status" value="1"/>
</dbReference>
<sequence>MTKADNRPVVISGPSGVGKGTLIDMLLQSYPNRFTKTVSHTTRLARVGEEEGVDYFYISQPEFKSLISRAAFIEYTLYNGHYYGTSIATVAEQTARGLIVILEIDVDGAGQMRKRSTMDARCIFVRPPSLEELEVRLRGRGSETEESVQRRLLSAQREMEQVDSCPGLYDKIIVSDDLGRAYKDLVQFVLGESEIPQ</sequence>
<dbReference type="SMART" id="SM00072">
    <property type="entry name" value="GuKc"/>
    <property type="match status" value="1"/>
</dbReference>
<dbReference type="PANTHER" id="PTHR23117:SF13">
    <property type="entry name" value="GUANYLATE KINASE"/>
    <property type="match status" value="1"/>
</dbReference>
<keyword evidence="6" id="KW-0067">ATP-binding</keyword>
<dbReference type="Pfam" id="PF00625">
    <property type="entry name" value="Guanylate_kin"/>
    <property type="match status" value="1"/>
</dbReference>
<evidence type="ECO:0000256" key="3">
    <source>
        <dbReference type="ARBA" id="ARBA00022679"/>
    </source>
</evidence>
<dbReference type="InterPro" id="IPR020590">
    <property type="entry name" value="Guanylate_kinase_CS"/>
</dbReference>
<evidence type="ECO:0000256" key="5">
    <source>
        <dbReference type="ARBA" id="ARBA00022777"/>
    </source>
</evidence>
<dbReference type="SUPFAM" id="SSF52540">
    <property type="entry name" value="P-loop containing nucleoside triphosphate hydrolases"/>
    <property type="match status" value="1"/>
</dbReference>
<dbReference type="PANTHER" id="PTHR23117">
    <property type="entry name" value="GUANYLATE KINASE-RELATED"/>
    <property type="match status" value="1"/>
</dbReference>
<dbReference type="InterPro" id="IPR017665">
    <property type="entry name" value="Guanylate_kinase"/>
</dbReference>
<dbReference type="InterPro" id="IPR008144">
    <property type="entry name" value="Guanylate_kin-like_dom"/>
</dbReference>
<evidence type="ECO:0000256" key="1">
    <source>
        <dbReference type="ARBA" id="ARBA00005790"/>
    </source>
</evidence>
<dbReference type="InterPro" id="IPR008145">
    <property type="entry name" value="GK/Ca_channel_bsu"/>
</dbReference>
<dbReference type="PROSITE" id="PS00856">
    <property type="entry name" value="GUANYLATE_KINASE_1"/>
    <property type="match status" value="1"/>
</dbReference>
<gene>
    <name evidence="8" type="ORF">BB8028_0001g12510</name>
</gene>
<comment type="similarity">
    <text evidence="1">Belongs to the guanylate kinase family.</text>
</comment>
<evidence type="ECO:0000256" key="4">
    <source>
        <dbReference type="ARBA" id="ARBA00022741"/>
    </source>
</evidence>